<keyword evidence="6" id="KW-0812">Transmembrane</keyword>
<feature type="transmembrane region" description="Helical" evidence="6">
    <location>
        <begin position="287"/>
        <end position="307"/>
    </location>
</feature>
<dbReference type="InterPro" id="IPR011990">
    <property type="entry name" value="TPR-like_helical_dom_sf"/>
</dbReference>
<dbReference type="SMART" id="SM00421">
    <property type="entry name" value="HTH_LUXR"/>
    <property type="match status" value="1"/>
</dbReference>
<keyword evidence="9" id="KW-1185">Reference proteome</keyword>
<evidence type="ECO:0000256" key="1">
    <source>
        <dbReference type="ARBA" id="ARBA00004496"/>
    </source>
</evidence>
<keyword evidence="3" id="KW-0677">Repeat</keyword>
<evidence type="ECO:0000313" key="8">
    <source>
        <dbReference type="EMBL" id="MDT7831352.1"/>
    </source>
</evidence>
<dbReference type="InterPro" id="IPR019734">
    <property type="entry name" value="TPR_rpt"/>
</dbReference>
<name>A0ABU3LCC8_9FLAO</name>
<evidence type="ECO:0000256" key="6">
    <source>
        <dbReference type="SAM" id="Phobius"/>
    </source>
</evidence>
<evidence type="ECO:0000256" key="2">
    <source>
        <dbReference type="ARBA" id="ARBA00022490"/>
    </source>
</evidence>
<evidence type="ECO:0000256" key="3">
    <source>
        <dbReference type="ARBA" id="ARBA00022737"/>
    </source>
</evidence>
<sequence length="466" mass="55065">MKRKRVMVYDLYYVFKRNQLQYQESLDIILKNIEYKKELNDPCGLSKSYRGLSAFWRIQKDYKKALLWIEKSLTIAKEQDCRKEEVRSTMALSNYYLTNKDYDKSLETNMVALDLAKKYNDIGGVANANYQIAKDYNLKKKFEKSLSHLNKAENGFKKTENISALERVNSTRASYYRKIGAPKKAIIYYKKAITYNLKLRDSSRLMYRYLGLSNSYRDIKDFKNAYYSYLNYKGMQKKVNDKKEYRKLVELETRLAYKNQKRIDSIQFAQQKALDEQKIKEDANTRFWLYVLALSTTLVVVLIFYILNKQRIKEQAYQNILLNKKVAYKSEEIDELLKETLKHVRSKEKLTMNLQKFSREEEGVTLQSILSDLKASKVDDTKFLLIKQNIEKINSEFIQALKEKHPNLTKTEVEVCLFIKVGLSRKEIAEVRSTSEYAVKTMRNRVRKKIHVNANITLDDYLNSLS</sequence>
<feature type="domain" description="HTH luxR-type" evidence="7">
    <location>
        <begin position="405"/>
        <end position="462"/>
    </location>
</feature>
<dbReference type="Gene3D" id="1.10.10.10">
    <property type="entry name" value="Winged helix-like DNA-binding domain superfamily/Winged helix DNA-binding domain"/>
    <property type="match status" value="1"/>
</dbReference>
<dbReference type="SMART" id="SM00028">
    <property type="entry name" value="TPR"/>
    <property type="match status" value="3"/>
</dbReference>
<evidence type="ECO:0000259" key="7">
    <source>
        <dbReference type="SMART" id="SM00421"/>
    </source>
</evidence>
<dbReference type="RefSeq" id="WP_349240599.1">
    <property type="nucleotide sequence ID" value="NZ_JAVTTO010000001.1"/>
</dbReference>
<protein>
    <submittedName>
        <fullName evidence="8">LuxR C-terminal-related transcriptional regulator</fullName>
    </submittedName>
</protein>
<keyword evidence="6" id="KW-1133">Transmembrane helix</keyword>
<dbReference type="EMBL" id="JAVTTO010000001">
    <property type="protein sequence ID" value="MDT7831352.1"/>
    <property type="molecule type" value="Genomic_DNA"/>
</dbReference>
<dbReference type="SUPFAM" id="SSF46894">
    <property type="entry name" value="C-terminal effector domain of the bipartite response regulators"/>
    <property type="match status" value="1"/>
</dbReference>
<accession>A0ABU3LCC8</accession>
<evidence type="ECO:0000256" key="5">
    <source>
        <dbReference type="ARBA" id="ARBA00038253"/>
    </source>
</evidence>
<keyword evidence="4" id="KW-0802">TPR repeat</keyword>
<keyword evidence="6" id="KW-0472">Membrane</keyword>
<dbReference type="InterPro" id="IPR016032">
    <property type="entry name" value="Sig_transdc_resp-reg_C-effctor"/>
</dbReference>
<comment type="similarity">
    <text evidence="5">Belongs to the Rap family.</text>
</comment>
<gene>
    <name evidence="8" type="ORF">RQM59_03115</name>
</gene>
<dbReference type="Gene3D" id="1.25.40.10">
    <property type="entry name" value="Tetratricopeptide repeat domain"/>
    <property type="match status" value="2"/>
</dbReference>
<dbReference type="SUPFAM" id="SSF48452">
    <property type="entry name" value="TPR-like"/>
    <property type="match status" value="1"/>
</dbReference>
<evidence type="ECO:0000256" key="4">
    <source>
        <dbReference type="ARBA" id="ARBA00022803"/>
    </source>
</evidence>
<comment type="caution">
    <text evidence="8">The sequence shown here is derived from an EMBL/GenBank/DDBJ whole genome shotgun (WGS) entry which is preliminary data.</text>
</comment>
<reference evidence="8 9" key="1">
    <citation type="submission" date="2023-09" db="EMBL/GenBank/DDBJ databases">
        <title>Novel taxa isolated from Blanes Bay.</title>
        <authorList>
            <person name="Rey-Velasco X."/>
            <person name="Lucena T."/>
        </authorList>
    </citation>
    <scope>NUCLEOTIDE SEQUENCE [LARGE SCALE GENOMIC DNA]</scope>
    <source>
        <strain evidence="8 9">S356</strain>
    </source>
</reference>
<dbReference type="InterPro" id="IPR051476">
    <property type="entry name" value="Bac_ResReg_Asp_Phosphatase"/>
</dbReference>
<proteinExistence type="inferred from homology"/>
<organism evidence="8 9">
    <name type="scientific">Asprobacillus argus</name>
    <dbReference type="NCBI Taxonomy" id="3076534"/>
    <lineage>
        <taxon>Bacteria</taxon>
        <taxon>Pseudomonadati</taxon>
        <taxon>Bacteroidota</taxon>
        <taxon>Flavobacteriia</taxon>
        <taxon>Flavobacteriales</taxon>
        <taxon>Flavobacteriaceae</taxon>
        <taxon>Asprobacillus</taxon>
    </lineage>
</organism>
<evidence type="ECO:0000313" key="9">
    <source>
        <dbReference type="Proteomes" id="UP001257277"/>
    </source>
</evidence>
<comment type="subcellular location">
    <subcellularLocation>
        <location evidence="1">Cytoplasm</location>
    </subcellularLocation>
</comment>
<dbReference type="InterPro" id="IPR000792">
    <property type="entry name" value="Tscrpt_reg_LuxR_C"/>
</dbReference>
<dbReference type="Proteomes" id="UP001257277">
    <property type="component" value="Unassembled WGS sequence"/>
</dbReference>
<keyword evidence="2" id="KW-0963">Cytoplasm</keyword>
<dbReference type="InterPro" id="IPR036388">
    <property type="entry name" value="WH-like_DNA-bd_sf"/>
</dbReference>
<dbReference type="PANTHER" id="PTHR46630">
    <property type="entry name" value="TETRATRICOPEPTIDE REPEAT PROTEIN 29"/>
    <property type="match status" value="1"/>
</dbReference>
<dbReference type="PANTHER" id="PTHR46630:SF1">
    <property type="entry name" value="TETRATRICOPEPTIDE REPEAT PROTEIN 29"/>
    <property type="match status" value="1"/>
</dbReference>